<dbReference type="PANTHER" id="PTHR46354:SF15">
    <property type="entry name" value="TRANSCRIPTION FACTOR TGA6-LIKE"/>
    <property type="match status" value="1"/>
</dbReference>
<evidence type="ECO:0000313" key="3">
    <source>
        <dbReference type="Proteomes" id="UP001152561"/>
    </source>
</evidence>
<dbReference type="GO" id="GO:0006351">
    <property type="term" value="P:DNA-templated transcription"/>
    <property type="evidence" value="ECO:0007669"/>
    <property type="project" value="InterPro"/>
</dbReference>
<dbReference type="PROSITE" id="PS51806">
    <property type="entry name" value="DOG1"/>
    <property type="match status" value="1"/>
</dbReference>
<protein>
    <recommendedName>
        <fullName evidence="1">DOG1 domain-containing protein</fullName>
    </recommendedName>
</protein>
<dbReference type="AlphaFoldDB" id="A0A9Q1MV13"/>
<dbReference type="OrthoDB" id="542841at2759"/>
<dbReference type="Pfam" id="PF14144">
    <property type="entry name" value="DOG1"/>
    <property type="match status" value="1"/>
</dbReference>
<sequence>MANSSCTNSTDRNKEENLYESWMNNQQEELKELQNAVALARKNERNDAELNELLGKMVNNFQGYVNGRSRLVRVDVSPFFAPTWCTPLENSVLWIGGCRPSSFIRLIYAHCGIEIEFHLKEYLQGIKIHDFGQLCGKQIIMIDKLQRQIIGEERKLSSRLASLQEDVVDQPIAKAAKNCDTQEGENENEPLNKHGHNMANLLEEADELRMNTLKEILGILTPIQGVEYLAAAKRIRLCLQQWGKKREQEHSSNN</sequence>
<dbReference type="GO" id="GO:0043565">
    <property type="term" value="F:sequence-specific DNA binding"/>
    <property type="evidence" value="ECO:0007669"/>
    <property type="project" value="InterPro"/>
</dbReference>
<comment type="caution">
    <text evidence="2">The sequence shown here is derived from an EMBL/GenBank/DDBJ whole genome shotgun (WGS) entry which is preliminary data.</text>
</comment>
<accession>A0A9Q1MV13</accession>
<dbReference type="InterPro" id="IPR025422">
    <property type="entry name" value="TGA_domain"/>
</dbReference>
<evidence type="ECO:0000313" key="2">
    <source>
        <dbReference type="EMBL" id="KAJ8568868.1"/>
    </source>
</evidence>
<proteinExistence type="predicted"/>
<gene>
    <name evidence="2" type="ORF">K7X08_032565</name>
</gene>
<name>A0A9Q1MV13_9SOLA</name>
<dbReference type="EMBL" id="JAJAGQ010000003">
    <property type="protein sequence ID" value="KAJ8568868.1"/>
    <property type="molecule type" value="Genomic_DNA"/>
</dbReference>
<keyword evidence="3" id="KW-1185">Reference proteome</keyword>
<dbReference type="InterPro" id="IPR051886">
    <property type="entry name" value="Seed_Dev/Stress_Resp_Reg"/>
</dbReference>
<reference evidence="3" key="1">
    <citation type="journal article" date="2023" name="Proc. Natl. Acad. Sci. U.S.A.">
        <title>Genomic and structural basis for evolution of tropane alkaloid biosynthesis.</title>
        <authorList>
            <person name="Wanga Y.-J."/>
            <person name="Taina T."/>
            <person name="Yua J.-Y."/>
            <person name="Lia J."/>
            <person name="Xua B."/>
            <person name="Chenc J."/>
            <person name="D'Auriad J.C."/>
            <person name="Huanga J.-P."/>
            <person name="Huanga S.-X."/>
        </authorList>
    </citation>
    <scope>NUCLEOTIDE SEQUENCE [LARGE SCALE GENOMIC DNA]</scope>
    <source>
        <strain evidence="3">cv. KIB-2019</strain>
    </source>
</reference>
<dbReference type="Proteomes" id="UP001152561">
    <property type="component" value="Unassembled WGS sequence"/>
</dbReference>
<organism evidence="2 3">
    <name type="scientific">Anisodus acutangulus</name>
    <dbReference type="NCBI Taxonomy" id="402998"/>
    <lineage>
        <taxon>Eukaryota</taxon>
        <taxon>Viridiplantae</taxon>
        <taxon>Streptophyta</taxon>
        <taxon>Embryophyta</taxon>
        <taxon>Tracheophyta</taxon>
        <taxon>Spermatophyta</taxon>
        <taxon>Magnoliopsida</taxon>
        <taxon>eudicotyledons</taxon>
        <taxon>Gunneridae</taxon>
        <taxon>Pentapetalae</taxon>
        <taxon>asterids</taxon>
        <taxon>lamiids</taxon>
        <taxon>Solanales</taxon>
        <taxon>Solanaceae</taxon>
        <taxon>Solanoideae</taxon>
        <taxon>Hyoscyameae</taxon>
        <taxon>Anisodus</taxon>
    </lineage>
</organism>
<evidence type="ECO:0000259" key="1">
    <source>
        <dbReference type="PROSITE" id="PS51806"/>
    </source>
</evidence>
<feature type="domain" description="DOG1" evidence="1">
    <location>
        <begin position="12"/>
        <end position="249"/>
    </location>
</feature>
<dbReference type="PANTHER" id="PTHR46354">
    <property type="entry name" value="DOG1 DOMAIN-CONTAINING PROTEIN"/>
    <property type="match status" value="1"/>
</dbReference>